<reference evidence="9 10" key="1">
    <citation type="journal article" date="2019" name="Int. J. Syst. Evol. Microbiol.">
        <title>The Global Catalogue of Microorganisms (GCM) 10K type strain sequencing project: providing services to taxonomists for standard genome sequencing and annotation.</title>
        <authorList>
            <consortium name="The Broad Institute Genomics Platform"/>
            <consortium name="The Broad Institute Genome Sequencing Center for Infectious Disease"/>
            <person name="Wu L."/>
            <person name="Ma J."/>
        </authorList>
    </citation>
    <scope>NUCLEOTIDE SEQUENCE [LARGE SCALE GENOMIC DNA]</scope>
    <source>
        <strain evidence="9 10">JCM 3325</strain>
    </source>
</reference>
<dbReference type="Pfam" id="PF00067">
    <property type="entry name" value="p450"/>
    <property type="match status" value="1"/>
</dbReference>
<dbReference type="PROSITE" id="PS00086">
    <property type="entry name" value="CYTOCHROME_P450"/>
    <property type="match status" value="1"/>
</dbReference>
<accession>A0ABN3K1U0</accession>
<dbReference type="SUPFAM" id="SSF48264">
    <property type="entry name" value="Cytochrome P450"/>
    <property type="match status" value="1"/>
</dbReference>
<dbReference type="InterPro" id="IPR017972">
    <property type="entry name" value="Cyt_P450_CS"/>
</dbReference>
<evidence type="ECO:0000256" key="4">
    <source>
        <dbReference type="ARBA" id="ARBA00022723"/>
    </source>
</evidence>
<dbReference type="Gene3D" id="1.10.630.10">
    <property type="entry name" value="Cytochrome P450"/>
    <property type="match status" value="1"/>
</dbReference>
<comment type="caution">
    <text evidence="9">The sequence shown here is derived from an EMBL/GenBank/DDBJ whole genome shotgun (WGS) entry which is preliminary data.</text>
</comment>
<evidence type="ECO:0000256" key="2">
    <source>
        <dbReference type="ARBA" id="ARBA00010617"/>
    </source>
</evidence>
<sequence>MSATALTLPFDRPSPLEPPEAYAELRASTPVAQVHIPDGRRAWLVTSYEAVVAVLTDPRFRLAPPGLESSGNDTLFQDGDAHTRLRRLVSKAFTPRAITALRPHIERLATEQVAAFAAAGPPADVVAGLAAPLSTQVIGDLLGVAIDERERFHALVEAVSSAEFFTADAEAAAAMAQAWNDLTGYAAGLVATKRGDLGDDLLSALINVRDAQDGRLSDDELIGMATTLVAAGHQTTRNAISAGTIQLVAENRLADAPERLDEVVEELLRDLAGVIAEPFPRWAHEDMELEGASIKPGDLVLVRLEAANHDPRHSGKAHVSFGRGPHHCLGASLARIELAAAIRALALRLPGLRLQVPVEDLVWVRGETDAGPKAVPVTW</sequence>
<dbReference type="PANTHER" id="PTHR46696:SF5">
    <property type="entry name" value="CYTOCHROME P450 BJ-1"/>
    <property type="match status" value="1"/>
</dbReference>
<dbReference type="Proteomes" id="UP001501231">
    <property type="component" value="Unassembled WGS sequence"/>
</dbReference>
<dbReference type="PANTHER" id="PTHR46696">
    <property type="entry name" value="P450, PUTATIVE (EUROFUNG)-RELATED"/>
    <property type="match status" value="1"/>
</dbReference>
<organism evidence="9 10">
    <name type="scientific">Actinomadura vinacea</name>
    <dbReference type="NCBI Taxonomy" id="115336"/>
    <lineage>
        <taxon>Bacteria</taxon>
        <taxon>Bacillati</taxon>
        <taxon>Actinomycetota</taxon>
        <taxon>Actinomycetes</taxon>
        <taxon>Streptosporangiales</taxon>
        <taxon>Thermomonosporaceae</taxon>
        <taxon>Actinomadura</taxon>
    </lineage>
</organism>
<dbReference type="InterPro" id="IPR001128">
    <property type="entry name" value="Cyt_P450"/>
</dbReference>
<evidence type="ECO:0000256" key="6">
    <source>
        <dbReference type="ARBA" id="ARBA00023004"/>
    </source>
</evidence>
<evidence type="ECO:0000256" key="1">
    <source>
        <dbReference type="ARBA" id="ARBA00001971"/>
    </source>
</evidence>
<evidence type="ECO:0000256" key="5">
    <source>
        <dbReference type="ARBA" id="ARBA00023002"/>
    </source>
</evidence>
<name>A0ABN3K1U0_9ACTN</name>
<gene>
    <name evidence="9" type="ORF">GCM10010191_75330</name>
</gene>
<evidence type="ECO:0000256" key="7">
    <source>
        <dbReference type="ARBA" id="ARBA00023033"/>
    </source>
</evidence>
<keyword evidence="4 8" id="KW-0479">Metal-binding</keyword>
<evidence type="ECO:0000313" key="10">
    <source>
        <dbReference type="Proteomes" id="UP001501231"/>
    </source>
</evidence>
<keyword evidence="3 8" id="KW-0349">Heme</keyword>
<keyword evidence="6 8" id="KW-0408">Iron</keyword>
<dbReference type="RefSeq" id="WP_344595655.1">
    <property type="nucleotide sequence ID" value="NZ_BAAARW010000031.1"/>
</dbReference>
<keyword evidence="10" id="KW-1185">Reference proteome</keyword>
<dbReference type="InterPro" id="IPR002397">
    <property type="entry name" value="Cyt_P450_B"/>
</dbReference>
<keyword evidence="7 8" id="KW-0503">Monooxygenase</keyword>
<evidence type="ECO:0000313" key="9">
    <source>
        <dbReference type="EMBL" id="GAA2447052.1"/>
    </source>
</evidence>
<evidence type="ECO:0000256" key="8">
    <source>
        <dbReference type="RuleBase" id="RU000461"/>
    </source>
</evidence>
<protein>
    <submittedName>
        <fullName evidence="9">Cytochrome P450</fullName>
    </submittedName>
</protein>
<dbReference type="PRINTS" id="PR00359">
    <property type="entry name" value="BP450"/>
</dbReference>
<dbReference type="InterPro" id="IPR036396">
    <property type="entry name" value="Cyt_P450_sf"/>
</dbReference>
<comment type="similarity">
    <text evidence="2 8">Belongs to the cytochrome P450 family.</text>
</comment>
<comment type="cofactor">
    <cofactor evidence="1">
        <name>heme</name>
        <dbReference type="ChEBI" id="CHEBI:30413"/>
    </cofactor>
</comment>
<proteinExistence type="inferred from homology"/>
<keyword evidence="5 8" id="KW-0560">Oxidoreductase</keyword>
<dbReference type="EMBL" id="BAAARW010000031">
    <property type="protein sequence ID" value="GAA2447052.1"/>
    <property type="molecule type" value="Genomic_DNA"/>
</dbReference>
<evidence type="ECO:0000256" key="3">
    <source>
        <dbReference type="ARBA" id="ARBA00022617"/>
    </source>
</evidence>